<gene>
    <name evidence="2" type="ORF">appser6_9860</name>
</gene>
<keyword evidence="1" id="KW-0472">Membrane</keyword>
<evidence type="ECO:0000256" key="1">
    <source>
        <dbReference type="SAM" id="Phobius"/>
    </source>
</evidence>
<organism evidence="2 3">
    <name type="scientific">Actinobacillus pleuropneumoniae serovar 6 str. Femo</name>
    <dbReference type="NCBI Taxonomy" id="754256"/>
    <lineage>
        <taxon>Bacteria</taxon>
        <taxon>Pseudomonadati</taxon>
        <taxon>Pseudomonadota</taxon>
        <taxon>Gammaproteobacteria</taxon>
        <taxon>Pasteurellales</taxon>
        <taxon>Pasteurellaceae</taxon>
        <taxon>Actinobacillus</taxon>
    </lineage>
</organism>
<protein>
    <submittedName>
        <fullName evidence="2">Uncharacterized protein</fullName>
    </submittedName>
</protein>
<feature type="transmembrane region" description="Helical" evidence="1">
    <location>
        <begin position="288"/>
        <end position="308"/>
    </location>
</feature>
<keyword evidence="1" id="KW-1133">Transmembrane helix</keyword>
<evidence type="ECO:0000313" key="3">
    <source>
        <dbReference type="Proteomes" id="UP000005341"/>
    </source>
</evidence>
<comment type="caution">
    <text evidence="2">The sequence shown here is derived from an EMBL/GenBank/DDBJ whole genome shotgun (WGS) entry which is preliminary data.</text>
</comment>
<name>A0A828PKK6_ACTPL</name>
<evidence type="ECO:0000313" key="2">
    <source>
        <dbReference type="EMBL" id="EFM92078.1"/>
    </source>
</evidence>
<feature type="transmembrane region" description="Helical" evidence="1">
    <location>
        <begin position="357"/>
        <end position="382"/>
    </location>
</feature>
<dbReference type="RefSeq" id="WP_005607948.1">
    <property type="nucleotide sequence ID" value="NZ_ADOG01000012.1"/>
</dbReference>
<keyword evidence="1" id="KW-0812">Transmembrane</keyword>
<dbReference type="EMBL" id="ADOG01000012">
    <property type="protein sequence ID" value="EFM92078.1"/>
    <property type="molecule type" value="Genomic_DNA"/>
</dbReference>
<reference evidence="2 3" key="1">
    <citation type="journal article" date="2010" name="J. Bacteriol.">
        <title>Comparative genomic characterization of Actinobacillus pleuropneumoniae.</title>
        <authorList>
            <person name="Xu Z."/>
            <person name="Chen X."/>
            <person name="Li L."/>
            <person name="Li T."/>
            <person name="Wang S."/>
            <person name="Chen H."/>
            <person name="Zhou R."/>
        </authorList>
    </citation>
    <scope>NUCLEOTIDE SEQUENCE [LARGE SCALE GENOMIC DNA]</scope>
    <source>
        <strain evidence="2 3">Femo</strain>
    </source>
</reference>
<dbReference type="Proteomes" id="UP000005341">
    <property type="component" value="Unassembled WGS sequence"/>
</dbReference>
<dbReference type="AlphaFoldDB" id="A0A828PKK6"/>
<proteinExistence type="predicted"/>
<accession>A0A828PKK6</accession>
<sequence length="387" mass="44514">MILTEFFSLVTEMSVSKKRLAGFVMPKKQADIVALQDWADTSSEFVLKSETLHIDVAVGFELTPILEGGLGYASYEDYFDRRREWWNNPSFDKIVEHQWRLSQASDTQISQESLQIIAKLLQLLTDKNRFYVTNNIVVFFSKKPSELALKAQDSQTFVQLIRNLSEPQIQSIDKLCVFLGGSTEEEHFYAKKNAFSTALTDYLTEKEGRIQHDICDLVADIVNITNQALTQYDLYLEDFSYSKFVKKIEESSSKFISRVNDALSRSVTQVLALPVATVVLKSMDDQKLSVLANVSLFVYCLICAFVLYNQSRILEHIEKEIKLFEDKLPRQLNDRLWKLNSETITNQIANQKRLSCLLWFTILACMAVLIFNILLIWGWIIVTHNPS</sequence>